<dbReference type="AlphaFoldDB" id="A0A2T3A0W1"/>
<dbReference type="Gene3D" id="1.50.40.10">
    <property type="entry name" value="Mitochondrial carrier domain"/>
    <property type="match status" value="2"/>
</dbReference>
<dbReference type="InterPro" id="IPR018108">
    <property type="entry name" value="MCP_transmembrane"/>
</dbReference>
<feature type="repeat" description="Solcar" evidence="9">
    <location>
        <begin position="116"/>
        <end position="203"/>
    </location>
</feature>
<sequence length="316" mass="35008">MKEGQTLLVESIAGFSSGLLQTFVAHPLEIIKTRMQVDKSVKSIEPQLKALDVVKQLLKSEHPAATTFRGITPNLIGSSVGWASFFAMKKYAEDKIISFKTCPLSEDGIAATKATLSWYDHGLASAIAGVSTQVLSNPIWVVKVRMLASDAADYKEYHSTWSTVKSMYQKEGLKAFYSGMGISMFGVVQGAIQFAVYDTLNKYASKKEDGTIPKWETVVFSSASKAISIAMLYPYQPIRTRLQVHNAEAEHGKGIRGVSVQLWKEGGMRAFWKGGTPAVVRTLPATCVTFLVYEWLKPYLYKRLDKSSSRELPELK</sequence>
<evidence type="ECO:0000256" key="9">
    <source>
        <dbReference type="PROSITE-ProRule" id="PRU00282"/>
    </source>
</evidence>
<dbReference type="Proteomes" id="UP000241462">
    <property type="component" value="Unassembled WGS sequence"/>
</dbReference>
<keyword evidence="7 11" id="KW-1133">Transmembrane helix</keyword>
<keyword evidence="3 10" id="KW-0813">Transport</keyword>
<feature type="repeat" description="Solcar" evidence="9">
    <location>
        <begin position="5"/>
        <end position="95"/>
    </location>
</feature>
<dbReference type="FunCoup" id="A0A2T3A0W1">
    <property type="interactions" value="78"/>
</dbReference>
<dbReference type="GO" id="GO:0016020">
    <property type="term" value="C:membrane"/>
    <property type="evidence" value="ECO:0007669"/>
    <property type="project" value="UniProtKB-SubCell"/>
</dbReference>
<proteinExistence type="inferred from homology"/>
<dbReference type="InterPro" id="IPR044712">
    <property type="entry name" value="SLC25A32-like"/>
</dbReference>
<comment type="subcellular location">
    <subcellularLocation>
        <location evidence="1">Membrane</location>
        <topology evidence="1">Multi-pass membrane protein</topology>
    </subcellularLocation>
</comment>
<reference evidence="12 13" key="1">
    <citation type="journal article" date="2018" name="Mycol. Prog.">
        <title>Coniella lustricola, a new species from submerged detritus.</title>
        <authorList>
            <person name="Raudabaugh D.B."/>
            <person name="Iturriaga T."/>
            <person name="Carver A."/>
            <person name="Mondo S."/>
            <person name="Pangilinan J."/>
            <person name="Lipzen A."/>
            <person name="He G."/>
            <person name="Amirebrahimi M."/>
            <person name="Grigoriev I.V."/>
            <person name="Miller A.N."/>
        </authorList>
    </citation>
    <scope>NUCLEOTIDE SEQUENCE [LARGE SCALE GENOMIC DNA]</scope>
    <source>
        <strain evidence="12 13">B22-T-1</strain>
    </source>
</reference>
<feature type="repeat" description="Solcar" evidence="9">
    <location>
        <begin position="216"/>
        <end position="299"/>
    </location>
</feature>
<dbReference type="SUPFAM" id="SSF103506">
    <property type="entry name" value="Mitochondrial carrier"/>
    <property type="match status" value="1"/>
</dbReference>
<dbReference type="OrthoDB" id="428293at2759"/>
<dbReference type="EMBL" id="KZ678521">
    <property type="protein sequence ID" value="PSR80778.1"/>
    <property type="molecule type" value="Genomic_DNA"/>
</dbReference>
<evidence type="ECO:0000313" key="13">
    <source>
        <dbReference type="Proteomes" id="UP000241462"/>
    </source>
</evidence>
<keyword evidence="6" id="KW-0999">Mitochondrion inner membrane</keyword>
<dbReference type="Pfam" id="PF00153">
    <property type="entry name" value="Mito_carr"/>
    <property type="match status" value="3"/>
</dbReference>
<evidence type="ECO:0000256" key="10">
    <source>
        <dbReference type="RuleBase" id="RU000488"/>
    </source>
</evidence>
<evidence type="ECO:0000256" key="8">
    <source>
        <dbReference type="ARBA" id="ARBA00023136"/>
    </source>
</evidence>
<comment type="similarity">
    <text evidence="2 10">Belongs to the mitochondrial carrier (TC 2.A.29) family.</text>
</comment>
<evidence type="ECO:0000256" key="5">
    <source>
        <dbReference type="ARBA" id="ARBA00022737"/>
    </source>
</evidence>
<evidence type="ECO:0000256" key="2">
    <source>
        <dbReference type="ARBA" id="ARBA00006375"/>
    </source>
</evidence>
<accession>A0A2T3A0W1</accession>
<dbReference type="STRING" id="2025994.A0A2T3A0W1"/>
<organism evidence="12 13">
    <name type="scientific">Coniella lustricola</name>
    <dbReference type="NCBI Taxonomy" id="2025994"/>
    <lineage>
        <taxon>Eukaryota</taxon>
        <taxon>Fungi</taxon>
        <taxon>Dikarya</taxon>
        <taxon>Ascomycota</taxon>
        <taxon>Pezizomycotina</taxon>
        <taxon>Sordariomycetes</taxon>
        <taxon>Sordariomycetidae</taxon>
        <taxon>Diaporthales</taxon>
        <taxon>Schizoparmaceae</taxon>
        <taxon>Coniella</taxon>
    </lineage>
</organism>
<keyword evidence="13" id="KW-1185">Reference proteome</keyword>
<protein>
    <submittedName>
        <fullName evidence="12">Mitochondrial carrier domain-containing protein</fullName>
    </submittedName>
</protein>
<feature type="transmembrane region" description="Helical" evidence="11">
    <location>
        <begin position="175"/>
        <end position="197"/>
    </location>
</feature>
<evidence type="ECO:0000256" key="6">
    <source>
        <dbReference type="ARBA" id="ARBA00022792"/>
    </source>
</evidence>
<dbReference type="PROSITE" id="PS50920">
    <property type="entry name" value="SOLCAR"/>
    <property type="match status" value="3"/>
</dbReference>
<evidence type="ECO:0000256" key="3">
    <source>
        <dbReference type="ARBA" id="ARBA00022448"/>
    </source>
</evidence>
<gene>
    <name evidence="12" type="ORF">BD289DRAFT_455157</name>
</gene>
<dbReference type="GO" id="GO:0006862">
    <property type="term" value="P:nucleotide transport"/>
    <property type="evidence" value="ECO:0007669"/>
    <property type="project" value="InterPro"/>
</dbReference>
<keyword evidence="5" id="KW-0677">Repeat</keyword>
<dbReference type="GO" id="GO:0055085">
    <property type="term" value="P:transmembrane transport"/>
    <property type="evidence" value="ECO:0007669"/>
    <property type="project" value="InterPro"/>
</dbReference>
<evidence type="ECO:0000256" key="4">
    <source>
        <dbReference type="ARBA" id="ARBA00022692"/>
    </source>
</evidence>
<dbReference type="PANTHER" id="PTHR45683">
    <property type="entry name" value="MITOCHONDRIAL NICOTINAMIDE ADENINE DINUCLEOTIDE TRANSPORTER 1-RELATED-RELATED"/>
    <property type="match status" value="1"/>
</dbReference>
<keyword evidence="6" id="KW-0496">Mitochondrion</keyword>
<evidence type="ECO:0000256" key="1">
    <source>
        <dbReference type="ARBA" id="ARBA00004141"/>
    </source>
</evidence>
<keyword evidence="4 9" id="KW-0812">Transmembrane</keyword>
<evidence type="ECO:0000256" key="7">
    <source>
        <dbReference type="ARBA" id="ARBA00022989"/>
    </source>
</evidence>
<dbReference type="InterPro" id="IPR023395">
    <property type="entry name" value="MCP_dom_sf"/>
</dbReference>
<evidence type="ECO:0000313" key="12">
    <source>
        <dbReference type="EMBL" id="PSR80778.1"/>
    </source>
</evidence>
<name>A0A2T3A0W1_9PEZI</name>
<dbReference type="InParanoid" id="A0A2T3A0W1"/>
<evidence type="ECO:0000256" key="11">
    <source>
        <dbReference type="SAM" id="Phobius"/>
    </source>
</evidence>
<keyword evidence="8 9" id="KW-0472">Membrane</keyword>